<dbReference type="HOGENOM" id="CLU_000960_25_2_1"/>
<feature type="transmembrane region" description="Helical" evidence="7">
    <location>
        <begin position="61"/>
        <end position="80"/>
    </location>
</feature>
<sequence length="557" mass="59534">MVVQWIASSFSLSLTAPITSYINQDLGPKPYYFWMATIWPLTFSATVTICGRFEDIFGRRYIMIFGNILGIVACIIGGTATSIGVVILAIGLNGVASAIQQTASACVSELAPRKYRPQVASSVVGAAIVGGAFGNPIAIHLATHLTWRWGFWITLLVDGISALALFFFYFPPTFQEIHRADRRSKLEEFKKIDYVGVVLFAGGITILLVGISWGGASYPWKSVGVILPIVLGGLTLIVFGFWEVYAPLAEPIVPYRLLKNVRGFTMVLVVEFVEGMLLYSLIALYPVQIEVIYAPTNSNKAGWESSTVLMGLYLGVLLLGFTISKIGHARWIFVASVILSTIFIGCMAAMTLDSLGAVLALTTLTGFAIGFIQITGTVMILLNCPDRDLGAAFGLNGTFRTSGGSVATAIYSTILSNRVKDVLPGLVSKATLPLGLPVTSLKPLLLALAAGGSASAAKIPGVTATVLAAAGQAYKEAYVKGFRLVYLVAIAFGVLVTICALFTKNIDHLLTDHVAAKLHKGVLGQHDDGHNHNHDHDHDHDTGGVVDQEAGRKADLD</sequence>
<dbReference type="InterPro" id="IPR053791">
    <property type="entry name" value="MFS_Tri12-like"/>
</dbReference>
<feature type="transmembrane region" description="Helical" evidence="7">
    <location>
        <begin position="358"/>
        <end position="382"/>
    </location>
</feature>
<reference evidence="9 10" key="1">
    <citation type="submission" date="2013-03" db="EMBL/GenBank/DDBJ databases">
        <title>The Genome Sequence of Capronia epimyces CBS 606.96.</title>
        <authorList>
            <consortium name="The Broad Institute Genomics Platform"/>
            <person name="Cuomo C."/>
            <person name="de Hoog S."/>
            <person name="Gorbushina A."/>
            <person name="Walker B."/>
            <person name="Young S.K."/>
            <person name="Zeng Q."/>
            <person name="Gargeya S."/>
            <person name="Fitzgerald M."/>
            <person name="Haas B."/>
            <person name="Abouelleil A."/>
            <person name="Allen A.W."/>
            <person name="Alvarado L."/>
            <person name="Arachchi H.M."/>
            <person name="Berlin A.M."/>
            <person name="Chapman S.B."/>
            <person name="Gainer-Dewar J."/>
            <person name="Goldberg J."/>
            <person name="Griggs A."/>
            <person name="Gujja S."/>
            <person name="Hansen M."/>
            <person name="Howarth C."/>
            <person name="Imamovic A."/>
            <person name="Ireland A."/>
            <person name="Larimer J."/>
            <person name="McCowan C."/>
            <person name="Murphy C."/>
            <person name="Pearson M."/>
            <person name="Poon T.W."/>
            <person name="Priest M."/>
            <person name="Roberts A."/>
            <person name="Saif S."/>
            <person name="Shea T."/>
            <person name="Sisk P."/>
            <person name="Sykes S."/>
            <person name="Wortman J."/>
            <person name="Nusbaum C."/>
            <person name="Birren B."/>
        </authorList>
    </citation>
    <scope>NUCLEOTIDE SEQUENCE [LARGE SCALE GENOMIC DNA]</scope>
    <source>
        <strain evidence="9 10">CBS 606.96</strain>
    </source>
</reference>
<keyword evidence="2" id="KW-0813">Transport</keyword>
<name>W9YIR7_9EURO</name>
<feature type="compositionally biased region" description="Basic and acidic residues" evidence="6">
    <location>
        <begin position="525"/>
        <end position="542"/>
    </location>
</feature>
<feature type="transmembrane region" description="Helical" evidence="7">
    <location>
        <begin position="307"/>
        <end position="324"/>
    </location>
</feature>
<dbReference type="Gene3D" id="1.20.1250.20">
    <property type="entry name" value="MFS general substrate transporter like domains"/>
    <property type="match status" value="1"/>
</dbReference>
<dbReference type="PROSITE" id="PS50850">
    <property type="entry name" value="MFS"/>
    <property type="match status" value="1"/>
</dbReference>
<feature type="transmembrane region" description="Helical" evidence="7">
    <location>
        <begin position="31"/>
        <end position="49"/>
    </location>
</feature>
<dbReference type="RefSeq" id="XP_007730548.1">
    <property type="nucleotide sequence ID" value="XM_007732358.1"/>
</dbReference>
<gene>
    <name evidence="9" type="ORF">A1O3_02215</name>
</gene>
<feature type="transmembrane region" description="Helical" evidence="7">
    <location>
        <begin position="266"/>
        <end position="287"/>
    </location>
</feature>
<evidence type="ECO:0000313" key="10">
    <source>
        <dbReference type="Proteomes" id="UP000019478"/>
    </source>
</evidence>
<comment type="caution">
    <text evidence="9">The sequence shown here is derived from an EMBL/GenBank/DDBJ whole genome shotgun (WGS) entry which is preliminary data.</text>
</comment>
<accession>W9YIR7</accession>
<feature type="transmembrane region" description="Helical" evidence="7">
    <location>
        <begin position="149"/>
        <end position="171"/>
    </location>
</feature>
<dbReference type="GO" id="GO:0005886">
    <property type="term" value="C:plasma membrane"/>
    <property type="evidence" value="ECO:0007669"/>
    <property type="project" value="TreeGrafter"/>
</dbReference>
<dbReference type="OrthoDB" id="2587356at2759"/>
<feature type="transmembrane region" description="Helical" evidence="7">
    <location>
        <begin position="331"/>
        <end position="352"/>
    </location>
</feature>
<comment type="subcellular location">
    <subcellularLocation>
        <location evidence="1">Membrane</location>
        <topology evidence="1">Multi-pass membrane protein</topology>
    </subcellularLocation>
</comment>
<protein>
    <recommendedName>
        <fullName evidence="8">Major facilitator superfamily (MFS) profile domain-containing protein</fullName>
    </recommendedName>
</protein>
<evidence type="ECO:0000256" key="4">
    <source>
        <dbReference type="ARBA" id="ARBA00022989"/>
    </source>
</evidence>
<evidence type="ECO:0000256" key="1">
    <source>
        <dbReference type="ARBA" id="ARBA00004141"/>
    </source>
</evidence>
<evidence type="ECO:0000256" key="7">
    <source>
        <dbReference type="SAM" id="Phobius"/>
    </source>
</evidence>
<evidence type="ECO:0000256" key="3">
    <source>
        <dbReference type="ARBA" id="ARBA00022692"/>
    </source>
</evidence>
<dbReference type="InterPro" id="IPR020846">
    <property type="entry name" value="MFS_dom"/>
</dbReference>
<organism evidence="9 10">
    <name type="scientific">Capronia epimyces CBS 606.96</name>
    <dbReference type="NCBI Taxonomy" id="1182542"/>
    <lineage>
        <taxon>Eukaryota</taxon>
        <taxon>Fungi</taxon>
        <taxon>Dikarya</taxon>
        <taxon>Ascomycota</taxon>
        <taxon>Pezizomycotina</taxon>
        <taxon>Eurotiomycetes</taxon>
        <taxon>Chaetothyriomycetidae</taxon>
        <taxon>Chaetothyriales</taxon>
        <taxon>Herpotrichiellaceae</taxon>
        <taxon>Capronia</taxon>
    </lineage>
</organism>
<proteinExistence type="predicted"/>
<evidence type="ECO:0000313" key="9">
    <source>
        <dbReference type="EMBL" id="EXJ89151.1"/>
    </source>
</evidence>
<evidence type="ECO:0000256" key="2">
    <source>
        <dbReference type="ARBA" id="ARBA00022448"/>
    </source>
</evidence>
<dbReference type="CDD" id="cd06179">
    <property type="entry name" value="MFS_TRI12_like"/>
    <property type="match status" value="1"/>
</dbReference>
<dbReference type="PANTHER" id="PTHR23501:SF109">
    <property type="entry name" value="MAJOR FACILITATOR SUPERFAMILY (MFS) PROFILE DOMAIN-CONTAINING PROTEIN-RELATED"/>
    <property type="match status" value="1"/>
</dbReference>
<evidence type="ECO:0000256" key="6">
    <source>
        <dbReference type="SAM" id="MobiDB-lite"/>
    </source>
</evidence>
<feature type="transmembrane region" description="Helical" evidence="7">
    <location>
        <begin position="192"/>
        <end position="213"/>
    </location>
</feature>
<dbReference type="GO" id="GO:0022857">
    <property type="term" value="F:transmembrane transporter activity"/>
    <property type="evidence" value="ECO:0007669"/>
    <property type="project" value="InterPro"/>
</dbReference>
<dbReference type="PANTHER" id="PTHR23501">
    <property type="entry name" value="MAJOR FACILITATOR SUPERFAMILY"/>
    <property type="match status" value="1"/>
</dbReference>
<keyword evidence="4 7" id="KW-1133">Transmembrane helix</keyword>
<dbReference type="InterPro" id="IPR036259">
    <property type="entry name" value="MFS_trans_sf"/>
</dbReference>
<evidence type="ECO:0000259" key="8">
    <source>
        <dbReference type="PROSITE" id="PS50850"/>
    </source>
</evidence>
<feature type="region of interest" description="Disordered" evidence="6">
    <location>
        <begin position="525"/>
        <end position="557"/>
    </location>
</feature>
<dbReference type="Pfam" id="PF06609">
    <property type="entry name" value="TRI12"/>
    <property type="match status" value="1"/>
</dbReference>
<keyword evidence="5 7" id="KW-0472">Membrane</keyword>
<dbReference type="Proteomes" id="UP000019478">
    <property type="component" value="Unassembled WGS sequence"/>
</dbReference>
<dbReference type="EMBL" id="AMGY01000002">
    <property type="protein sequence ID" value="EXJ89151.1"/>
    <property type="molecule type" value="Genomic_DNA"/>
</dbReference>
<dbReference type="InterPro" id="IPR010573">
    <property type="entry name" value="MFS_Str1/Tri12-like"/>
</dbReference>
<dbReference type="AlphaFoldDB" id="W9YIR7"/>
<keyword evidence="10" id="KW-1185">Reference proteome</keyword>
<dbReference type="eggNOG" id="KOG0254">
    <property type="taxonomic scope" value="Eukaryota"/>
</dbReference>
<feature type="domain" description="Major facilitator superfamily (MFS) profile" evidence="8">
    <location>
        <begin position="1"/>
        <end position="508"/>
    </location>
</feature>
<keyword evidence="3 7" id="KW-0812">Transmembrane</keyword>
<evidence type="ECO:0000256" key="5">
    <source>
        <dbReference type="ARBA" id="ARBA00023136"/>
    </source>
</evidence>
<dbReference type="SUPFAM" id="SSF103473">
    <property type="entry name" value="MFS general substrate transporter"/>
    <property type="match status" value="1"/>
</dbReference>
<dbReference type="GeneID" id="19166348"/>
<feature type="transmembrane region" description="Helical" evidence="7">
    <location>
        <begin position="484"/>
        <end position="503"/>
    </location>
</feature>
<feature type="transmembrane region" description="Helical" evidence="7">
    <location>
        <begin position="225"/>
        <end position="245"/>
    </location>
</feature>